<keyword evidence="6" id="KW-1185">Reference proteome</keyword>
<proteinExistence type="predicted"/>
<feature type="compositionally biased region" description="Basic residues" evidence="4">
    <location>
        <begin position="341"/>
        <end position="354"/>
    </location>
</feature>
<feature type="coiled-coil region" evidence="3">
    <location>
        <begin position="459"/>
        <end position="519"/>
    </location>
</feature>
<keyword evidence="1" id="KW-0433">Leucine-rich repeat</keyword>
<evidence type="ECO:0000256" key="1">
    <source>
        <dbReference type="ARBA" id="ARBA00022614"/>
    </source>
</evidence>
<feature type="coiled-coil region" evidence="3">
    <location>
        <begin position="946"/>
        <end position="1016"/>
    </location>
</feature>
<comment type="caution">
    <text evidence="5">The sequence shown here is derived from an EMBL/GenBank/DDBJ whole genome shotgun (WGS) entry which is preliminary data.</text>
</comment>
<dbReference type="EMBL" id="CALNXI010000975">
    <property type="protein sequence ID" value="CAH3149598.1"/>
    <property type="molecule type" value="Genomic_DNA"/>
</dbReference>
<feature type="region of interest" description="Disordered" evidence="4">
    <location>
        <begin position="251"/>
        <end position="285"/>
    </location>
</feature>
<evidence type="ECO:0000256" key="2">
    <source>
        <dbReference type="ARBA" id="ARBA00022737"/>
    </source>
</evidence>
<evidence type="ECO:0000313" key="5">
    <source>
        <dbReference type="EMBL" id="CAH3149598.1"/>
    </source>
</evidence>
<dbReference type="InterPro" id="IPR003591">
    <property type="entry name" value="Leu-rich_rpt_typical-subtyp"/>
</dbReference>
<feature type="coiled-coil region" evidence="3">
    <location>
        <begin position="699"/>
        <end position="736"/>
    </location>
</feature>
<dbReference type="InterPro" id="IPR032675">
    <property type="entry name" value="LRR_dom_sf"/>
</dbReference>
<feature type="compositionally biased region" description="Polar residues" evidence="4">
    <location>
        <begin position="840"/>
        <end position="851"/>
    </location>
</feature>
<dbReference type="SMART" id="SM00365">
    <property type="entry name" value="LRR_SD22"/>
    <property type="match status" value="4"/>
</dbReference>
<dbReference type="PANTHER" id="PTHR15454:SF34">
    <property type="entry name" value="LEUCINE-RICH REPEAT AND COILED-COIL DOMAIN-CONTAINING PROTEIN 1"/>
    <property type="match status" value="1"/>
</dbReference>
<dbReference type="Proteomes" id="UP001159427">
    <property type="component" value="Unassembled WGS sequence"/>
</dbReference>
<feature type="region of interest" description="Disordered" evidence="4">
    <location>
        <begin position="819"/>
        <end position="851"/>
    </location>
</feature>
<sequence>MATEDVNEGGSYDVVSRTFPKEICYIDAQINSLFDVHLHPGLISINLHCNNISEIENLDGLKNLKHLDLSSNHIKRIQGLNGLKSLVTLNLSCNELLIVEGLENLRNLTKVDLSYNAINNLSGLTKLHGPGFSLQTLYLQGNQLSSLDHVISSLIGCKMLKELALSQYGEANPVCEIPGYRSSILRALKALEVLDGLDQSGNQVVVRDNLWRIPEMDDYLEYLQSESSSESPLKDSKYEVITPRIDSVLEKFRQRGPISSETDTGEERRMEESTMKQPSARVSLSADHEVRLETLEHQLMRLIHNTERTQVSSHNLKKTPRKENSNSDDSESNEQHDKGVKRVQRSPQTKRKQRAPVSRKGQAKIRSKPSVAFESTSSTSPTDEQTRKLAVKGKSVRVRDPKDDETFLSLIQELDSERERRWKAEQAARKMVDAVKELQLREAEEKKLREASLAASSRLKRALLKEKEAKDSLQKALNEIQARGICLLNEEVKRLKDSEEDQQRALRALEQATTKMETEKIKQHAEAVSQLQREQMKVGALTKETELLKHSVKQLKGQVHQLQELLANREQEHRKAVEGLVRVDSQEVQVIVDREVAKKETLHQQFIKEYQDKLNKRDLEYAALEDEFRMGLQIEANRFRELQDAFQRVSDESAQQKEALHVLKQKESKATNMVTELTAMVKEQRGRLTELSRGRQEIVGDYKERIQNLEKQLSEANKHLSRLEVLEQDKSKLSAQIRAQGSVIEGLRSERKLWSEELAQQGASLAQDRGRMEARIEALTAEVSGLKKECQSANETVAIKTKVIEDQTDSIKKLKQKLADQDSDLRQKAEDSKERERNLEQQLSAESAANQELQEQVDALIDRKESLKQELNKTQEELQTSKENHRALKLKWQEKSELIGRMEKEVVEMRNSFKEKEKTLTEERDKAIKAADSAVERLKACDDAFRKQLEQERQAHEQQIQTLTSEKQQEIDQANARVLEVEDEMRILLQENALTKKTLEQRLKKLNSAFTEIQHDLAGK</sequence>
<dbReference type="PROSITE" id="PS51450">
    <property type="entry name" value="LRR"/>
    <property type="match status" value="5"/>
</dbReference>
<keyword evidence="2" id="KW-0677">Repeat</keyword>
<evidence type="ECO:0000256" key="4">
    <source>
        <dbReference type="SAM" id="MobiDB-lite"/>
    </source>
</evidence>
<accession>A0ABN8PSZ3</accession>
<evidence type="ECO:0000313" key="6">
    <source>
        <dbReference type="Proteomes" id="UP001159427"/>
    </source>
</evidence>
<name>A0ABN8PSZ3_9CNID</name>
<feature type="compositionally biased region" description="Polar residues" evidence="4">
    <location>
        <begin position="373"/>
        <end position="383"/>
    </location>
</feature>
<reference evidence="5 6" key="1">
    <citation type="submission" date="2022-05" db="EMBL/GenBank/DDBJ databases">
        <authorList>
            <consortium name="Genoscope - CEA"/>
            <person name="William W."/>
        </authorList>
    </citation>
    <scope>NUCLEOTIDE SEQUENCE [LARGE SCALE GENOMIC DNA]</scope>
</reference>
<organism evidence="5 6">
    <name type="scientific">Porites evermanni</name>
    <dbReference type="NCBI Taxonomy" id="104178"/>
    <lineage>
        <taxon>Eukaryota</taxon>
        <taxon>Metazoa</taxon>
        <taxon>Cnidaria</taxon>
        <taxon>Anthozoa</taxon>
        <taxon>Hexacorallia</taxon>
        <taxon>Scleractinia</taxon>
        <taxon>Fungiina</taxon>
        <taxon>Poritidae</taxon>
        <taxon>Porites</taxon>
    </lineage>
</organism>
<gene>
    <name evidence="5" type="ORF">PEVE_00044991</name>
</gene>
<dbReference type="PANTHER" id="PTHR15454">
    <property type="entry name" value="NISCHARIN RELATED"/>
    <property type="match status" value="1"/>
</dbReference>
<protein>
    <recommendedName>
        <fullName evidence="7">Leucine-rich repeat and coiled-coil domain-containing protein 1</fullName>
    </recommendedName>
</protein>
<dbReference type="SUPFAM" id="SSF52075">
    <property type="entry name" value="Outer arm dynein light chain 1"/>
    <property type="match status" value="1"/>
</dbReference>
<keyword evidence="3" id="KW-0175">Coiled coil</keyword>
<evidence type="ECO:0000256" key="3">
    <source>
        <dbReference type="SAM" id="Coils"/>
    </source>
</evidence>
<dbReference type="Gene3D" id="3.80.10.10">
    <property type="entry name" value="Ribonuclease Inhibitor"/>
    <property type="match status" value="2"/>
</dbReference>
<feature type="compositionally biased region" description="Basic and acidic residues" evidence="4">
    <location>
        <begin position="819"/>
        <end position="839"/>
    </location>
</feature>
<dbReference type="InterPro" id="IPR001611">
    <property type="entry name" value="Leu-rich_rpt"/>
</dbReference>
<evidence type="ECO:0008006" key="7">
    <source>
        <dbReference type="Google" id="ProtNLM"/>
    </source>
</evidence>
<feature type="compositionally biased region" description="Basic and acidic residues" evidence="4">
    <location>
        <begin position="265"/>
        <end position="274"/>
    </location>
</feature>
<dbReference type="SMART" id="SM00369">
    <property type="entry name" value="LRR_TYP"/>
    <property type="match status" value="3"/>
</dbReference>
<dbReference type="Pfam" id="PF13855">
    <property type="entry name" value="LRR_8"/>
    <property type="match status" value="1"/>
</dbReference>
<feature type="region of interest" description="Disordered" evidence="4">
    <location>
        <begin position="305"/>
        <end position="397"/>
    </location>
</feature>